<evidence type="ECO:0000256" key="5">
    <source>
        <dbReference type="ARBA" id="ARBA00023128"/>
    </source>
</evidence>
<dbReference type="PANTHER" id="PTHR48182:SF2">
    <property type="entry name" value="PROTEIN SERAC1"/>
    <property type="match status" value="1"/>
</dbReference>
<evidence type="ECO:0000313" key="8">
    <source>
        <dbReference type="Proteomes" id="UP000838763"/>
    </source>
</evidence>
<dbReference type="OrthoDB" id="5086500at2759"/>
<keyword evidence="5" id="KW-0496">Mitochondrion</keyword>
<dbReference type="EMBL" id="CALLCH030000012">
    <property type="protein sequence ID" value="CAI4215525.1"/>
    <property type="molecule type" value="Genomic_DNA"/>
</dbReference>
<evidence type="ECO:0000256" key="6">
    <source>
        <dbReference type="ARBA" id="ARBA00023136"/>
    </source>
</evidence>
<dbReference type="GO" id="GO:0005739">
    <property type="term" value="C:mitochondrion"/>
    <property type="evidence" value="ECO:0007669"/>
    <property type="project" value="UniProtKB-SubCell"/>
</dbReference>
<evidence type="ECO:0000256" key="2">
    <source>
        <dbReference type="ARBA" id="ARBA00004240"/>
    </source>
</evidence>
<name>A0A9P1H2N9_9PEZI</name>
<sequence length="359" mass="40660">MVISATAANAQPLGLTQTWPKDNRPTTMDIVALHGLDSRSERTYMAYATEGDTSSRRVHWLRDDDMLPAQFPTARIFTYDWRSNTYDGASTQHFHTHAHTLLSHLSRARRGAFTMAAGLREFADIYDSASGFVFIGTPFRGGQGSSIFRSYIRINRMLGKVSSHELTDLVDMDKNDSRLDEIRTQFCDHALQKWGAEARKRVFCFYETDPTMVLRAFLPRWAQSDGVEKFARAVAGDKFSFLFVTPESACLDAFGREALNVRHAMSNKFRGPDDQNFLTIASCMGDMATASQIVPQKSPKVAPKLAIDELAFVQIVLNEHLPKALNNNMANFFMNSQQKHYPRRAFSTREDTRRHSILI</sequence>
<organism evidence="7 8">
    <name type="scientific">Parascedosporium putredinis</name>
    <dbReference type="NCBI Taxonomy" id="1442378"/>
    <lineage>
        <taxon>Eukaryota</taxon>
        <taxon>Fungi</taxon>
        <taxon>Dikarya</taxon>
        <taxon>Ascomycota</taxon>
        <taxon>Pezizomycotina</taxon>
        <taxon>Sordariomycetes</taxon>
        <taxon>Hypocreomycetidae</taxon>
        <taxon>Microascales</taxon>
        <taxon>Microascaceae</taxon>
        <taxon>Parascedosporium</taxon>
    </lineage>
</organism>
<dbReference type="Proteomes" id="UP000838763">
    <property type="component" value="Unassembled WGS sequence"/>
</dbReference>
<keyword evidence="8" id="KW-1185">Reference proteome</keyword>
<keyword evidence="4" id="KW-0256">Endoplasmic reticulum</keyword>
<dbReference type="AlphaFoldDB" id="A0A9P1H2N9"/>
<dbReference type="PANTHER" id="PTHR48182">
    <property type="entry name" value="PROTEIN SERAC1"/>
    <property type="match status" value="1"/>
</dbReference>
<dbReference type="GO" id="GO:0016020">
    <property type="term" value="C:membrane"/>
    <property type="evidence" value="ECO:0007669"/>
    <property type="project" value="UniProtKB-SubCell"/>
</dbReference>
<comment type="subcellular location">
    <subcellularLocation>
        <location evidence="2">Endoplasmic reticulum</location>
    </subcellularLocation>
    <subcellularLocation>
        <location evidence="3">Membrane</location>
    </subcellularLocation>
    <subcellularLocation>
        <location evidence="1">Mitochondrion</location>
    </subcellularLocation>
</comment>
<evidence type="ECO:0000256" key="4">
    <source>
        <dbReference type="ARBA" id="ARBA00022824"/>
    </source>
</evidence>
<evidence type="ECO:0000256" key="3">
    <source>
        <dbReference type="ARBA" id="ARBA00004370"/>
    </source>
</evidence>
<comment type="caution">
    <text evidence="7">The sequence shown here is derived from an EMBL/GenBank/DDBJ whole genome shotgun (WGS) entry which is preliminary data.</text>
</comment>
<evidence type="ECO:0000313" key="7">
    <source>
        <dbReference type="EMBL" id="CAI4215525.1"/>
    </source>
</evidence>
<evidence type="ECO:0000256" key="1">
    <source>
        <dbReference type="ARBA" id="ARBA00004173"/>
    </source>
</evidence>
<proteinExistence type="predicted"/>
<protein>
    <submittedName>
        <fullName evidence="7">Uncharacterized protein</fullName>
    </submittedName>
</protein>
<keyword evidence="6" id="KW-0472">Membrane</keyword>
<dbReference type="InterPro" id="IPR052374">
    <property type="entry name" value="SERAC1"/>
</dbReference>
<dbReference type="GO" id="GO:0005783">
    <property type="term" value="C:endoplasmic reticulum"/>
    <property type="evidence" value="ECO:0007669"/>
    <property type="project" value="UniProtKB-SubCell"/>
</dbReference>
<reference evidence="7" key="1">
    <citation type="submission" date="2022-11" db="EMBL/GenBank/DDBJ databases">
        <authorList>
            <person name="Scott C."/>
            <person name="Bruce N."/>
        </authorList>
    </citation>
    <scope>NUCLEOTIDE SEQUENCE</scope>
</reference>
<gene>
    <name evidence="7" type="ORF">PPNO1_LOCUS5235</name>
</gene>
<accession>A0A9P1H2N9</accession>